<evidence type="ECO:0000256" key="2">
    <source>
        <dbReference type="ARBA" id="ARBA00012466"/>
    </source>
</evidence>
<dbReference type="EC" id="2.3.2.17" evidence="2"/>
<dbReference type="PATRIC" id="fig|1045004.4.peg.160"/>
<dbReference type="InterPro" id="IPR003447">
    <property type="entry name" value="FEMABX"/>
</dbReference>
<dbReference type="RefSeq" id="WP_007744447.1">
    <property type="nucleotide sequence ID" value="NZ_CM001398.1"/>
</dbReference>
<dbReference type="InterPro" id="IPR010978">
    <property type="entry name" value="tRNA-bd_arm"/>
</dbReference>
<accession>G9WEW1</accession>
<keyword evidence="7" id="KW-0573">Peptidoglycan synthesis</keyword>
<dbReference type="Gene3D" id="1.20.58.90">
    <property type="match status" value="1"/>
</dbReference>
<dbReference type="Proteomes" id="UP000004959">
    <property type="component" value="Chromosome"/>
</dbReference>
<proteinExistence type="inferred from homology"/>
<evidence type="ECO:0000256" key="1">
    <source>
        <dbReference type="ARBA" id="ARBA00009943"/>
    </source>
</evidence>
<dbReference type="GO" id="GO:0000166">
    <property type="term" value="F:nucleotide binding"/>
    <property type="evidence" value="ECO:0007669"/>
    <property type="project" value="InterPro"/>
</dbReference>
<dbReference type="EMBL" id="AFVZ01000001">
    <property type="protein sequence ID" value="EHN58284.1"/>
    <property type="molecule type" value="Genomic_DNA"/>
</dbReference>
<dbReference type="SUPFAM" id="SSF55729">
    <property type="entry name" value="Acyl-CoA N-acyltransferases (Nat)"/>
    <property type="match status" value="2"/>
</dbReference>
<keyword evidence="6" id="KW-0133">Cell shape</keyword>
<evidence type="ECO:0000313" key="15">
    <source>
        <dbReference type="Proteomes" id="UP000004959"/>
    </source>
</evidence>
<dbReference type="HOGENOM" id="CLU_048411_1_0_9"/>
<evidence type="ECO:0000256" key="11">
    <source>
        <dbReference type="ARBA" id="ARBA00032233"/>
    </source>
</evidence>
<dbReference type="InterPro" id="IPR050644">
    <property type="entry name" value="PG_Glycine_Bridge_Synth"/>
</dbReference>
<organism evidence="14 15">
    <name type="scientific">Oenococcus kitaharae DSM 17330</name>
    <dbReference type="NCBI Taxonomy" id="1045004"/>
    <lineage>
        <taxon>Bacteria</taxon>
        <taxon>Bacillati</taxon>
        <taxon>Bacillota</taxon>
        <taxon>Bacilli</taxon>
        <taxon>Lactobacillales</taxon>
        <taxon>Lactobacillaceae</taxon>
        <taxon>Oenococcus</taxon>
    </lineage>
</organism>
<evidence type="ECO:0000313" key="14">
    <source>
        <dbReference type="EMBL" id="EHN58284.1"/>
    </source>
</evidence>
<dbReference type="SUPFAM" id="SSF46589">
    <property type="entry name" value="tRNA-binding arm"/>
    <property type="match status" value="1"/>
</dbReference>
<evidence type="ECO:0000256" key="4">
    <source>
        <dbReference type="ARBA" id="ARBA00022490"/>
    </source>
</evidence>
<dbReference type="PANTHER" id="PTHR36174:SF2">
    <property type="entry name" value="AMINOACYLTRANSFERASE FEMA"/>
    <property type="match status" value="1"/>
</dbReference>
<dbReference type="GO" id="GO:0008360">
    <property type="term" value="P:regulation of cell shape"/>
    <property type="evidence" value="ECO:0007669"/>
    <property type="project" value="UniProtKB-KW"/>
</dbReference>
<dbReference type="GO" id="GO:0016874">
    <property type="term" value="F:ligase activity"/>
    <property type="evidence" value="ECO:0007669"/>
    <property type="project" value="UniProtKB-KW"/>
</dbReference>
<keyword evidence="8" id="KW-0012">Acyltransferase</keyword>
<evidence type="ECO:0000256" key="5">
    <source>
        <dbReference type="ARBA" id="ARBA00022679"/>
    </source>
</evidence>
<protein>
    <recommendedName>
        <fullName evidence="3">Aminoacyltransferase FemA</fullName>
        <ecNumber evidence="2">2.3.2.17</ecNumber>
    </recommendedName>
    <alternativeName>
        <fullName evidence="11">Factor essential for expression of methicillin resistance A</fullName>
    </alternativeName>
    <alternativeName>
        <fullName evidence="10">N-acetylmuramoyl-L-alanyl-D-glutamyl-L-lysyl-(N6-glycyl)-D-alanyl-D-alanine-diphosphoundecaprenyl-N-acetylglucosamine:glycine glycyltransferase</fullName>
    </alternativeName>
</protein>
<dbReference type="GO" id="GO:0016755">
    <property type="term" value="F:aminoacyltransferase activity"/>
    <property type="evidence" value="ECO:0007669"/>
    <property type="project" value="InterPro"/>
</dbReference>
<dbReference type="PROSITE" id="PS51191">
    <property type="entry name" value="FEMABX"/>
    <property type="match status" value="1"/>
</dbReference>
<comment type="catalytic activity">
    <reaction evidence="12">
        <text>beta-D-GlcNAc-(1-&gt;4)-Mur2Ac(oyl-L-Ala-D-isoglutaminyl-L-Lys-(N(6)-Gly)-D-Ala-D-Ala)-di-trans,octa-cis-undecaprenyl diphosphate + 2 glycyl-tRNA(Gly) = MurNAc-L-Ala-D-isoglutaminyl-L-Lys-(N(6)-tri-Gly)-D-Ala-D-Ala-diphospho-di-trans,octa-cis-undecaprenyl-GlcNAc + 2 tRNA(Gly) + 2 H(+)</text>
        <dbReference type="Rhea" id="RHEA:30439"/>
        <dbReference type="Rhea" id="RHEA-COMP:9664"/>
        <dbReference type="Rhea" id="RHEA-COMP:9683"/>
        <dbReference type="ChEBI" id="CHEBI:15378"/>
        <dbReference type="ChEBI" id="CHEBI:62234"/>
        <dbReference type="ChEBI" id="CHEBI:62235"/>
        <dbReference type="ChEBI" id="CHEBI:78442"/>
        <dbReference type="ChEBI" id="CHEBI:78522"/>
        <dbReference type="EC" id="2.3.2.17"/>
    </reaction>
</comment>
<keyword evidence="14" id="KW-0436">Ligase</keyword>
<comment type="caution">
    <text evidence="14">The sequence shown here is derived from an EMBL/GenBank/DDBJ whole genome shotgun (WGS) entry which is preliminary data.</text>
</comment>
<gene>
    <name evidence="14" type="ORF">OKIT_0157</name>
</gene>
<keyword evidence="9" id="KW-0961">Cell wall biogenesis/degradation</keyword>
<evidence type="ECO:0000256" key="7">
    <source>
        <dbReference type="ARBA" id="ARBA00022984"/>
    </source>
</evidence>
<evidence type="ECO:0000256" key="8">
    <source>
        <dbReference type="ARBA" id="ARBA00023315"/>
    </source>
</evidence>
<name>G9WEW1_9LACO</name>
<dbReference type="eggNOG" id="COG2348">
    <property type="taxonomic scope" value="Bacteria"/>
</dbReference>
<reference evidence="14 15" key="1">
    <citation type="journal article" date="2012" name="PLoS ONE">
        <title>Functional divergence in the genus oenococcus as predicted by genome sequencing of the newly-described species, Oenococcus kitaharae.</title>
        <authorList>
            <person name="Borneman A.R."/>
            <person name="McCarthy J.M."/>
            <person name="Chambers P.J."/>
            <person name="Bartowsky E.J."/>
        </authorList>
    </citation>
    <scope>NUCLEOTIDE SEQUENCE [LARGE SCALE GENOMIC DNA]</scope>
    <source>
        <strain evidence="15">DSM17330</strain>
    </source>
</reference>
<dbReference type="OrthoDB" id="2303924at2"/>
<keyword evidence="4" id="KW-0963">Cytoplasm</keyword>
<keyword evidence="13" id="KW-0175">Coiled coil</keyword>
<evidence type="ECO:0000256" key="10">
    <source>
        <dbReference type="ARBA" id="ARBA00030706"/>
    </source>
</evidence>
<dbReference type="GO" id="GO:0071555">
    <property type="term" value="P:cell wall organization"/>
    <property type="evidence" value="ECO:0007669"/>
    <property type="project" value="UniProtKB-KW"/>
</dbReference>
<evidence type="ECO:0000256" key="9">
    <source>
        <dbReference type="ARBA" id="ARBA00023316"/>
    </source>
</evidence>
<dbReference type="GO" id="GO:0009252">
    <property type="term" value="P:peptidoglycan biosynthetic process"/>
    <property type="evidence" value="ECO:0007669"/>
    <property type="project" value="UniProtKB-KW"/>
</dbReference>
<dbReference type="InterPro" id="IPR016181">
    <property type="entry name" value="Acyl_CoA_acyltransferase"/>
</dbReference>
<sequence length="416" mass="48030">MEFAILNPESFDRFEKTQPEGSFYQSIEQYYHFKNLHTRQAQLFAVKEGENVLLSALVTIVKSRTGRVAEIMGGPVIDPTAENSRELLIFFFQSLKDCLKKKHVYYLRVIPNKSLRRIDDDGQVTELDQSSYMAIYRQLGFIYQSFDQVGYNFASPHYEYRKDIAGLDRKTLFASFSKAAQYSIKKTHEFGVTTRFIGYDELPKFHENTSKTAARLGFADKSLAYYESVFKTFKDNAKFVVAEIELNQYIGHFQQLIDQLQAQIDKLAAADAKRQNNHKANQIKELRSQMEQHGKRISQAKKIMAEKGHLINLAGALFFIQPQEVSYMFSYTNSEFKNFYGPYQVQEKILNLAVDAKIPGYNFYGVSGDRSGKDGVYEFKKGFNGYMVDDMGAFILPIKKIRYVFLQNLKKILRGK</sequence>
<keyword evidence="15" id="KW-1185">Reference proteome</keyword>
<evidence type="ECO:0000256" key="6">
    <source>
        <dbReference type="ARBA" id="ARBA00022960"/>
    </source>
</evidence>
<comment type="similarity">
    <text evidence="1">Belongs to the FemABX family.</text>
</comment>
<dbReference type="STRING" id="336988.NT96_03985"/>
<dbReference type="Pfam" id="PF02388">
    <property type="entry name" value="FemAB"/>
    <property type="match status" value="1"/>
</dbReference>
<feature type="coiled-coil region" evidence="13">
    <location>
        <begin position="250"/>
        <end position="303"/>
    </location>
</feature>
<dbReference type="PANTHER" id="PTHR36174">
    <property type="entry name" value="LIPID II:GLYCINE GLYCYLTRANSFERASE"/>
    <property type="match status" value="1"/>
</dbReference>
<evidence type="ECO:0000256" key="13">
    <source>
        <dbReference type="SAM" id="Coils"/>
    </source>
</evidence>
<dbReference type="AlphaFoldDB" id="G9WEW1"/>
<keyword evidence="5" id="KW-0808">Transferase</keyword>
<dbReference type="Gene3D" id="3.40.630.30">
    <property type="match status" value="2"/>
</dbReference>
<evidence type="ECO:0000256" key="12">
    <source>
        <dbReference type="ARBA" id="ARBA00047483"/>
    </source>
</evidence>
<evidence type="ECO:0000256" key="3">
    <source>
        <dbReference type="ARBA" id="ARBA00016236"/>
    </source>
</evidence>